<evidence type="ECO:0000313" key="8">
    <source>
        <dbReference type="Proteomes" id="UP000053902"/>
    </source>
</evidence>
<evidence type="ECO:0000256" key="2">
    <source>
        <dbReference type="ARBA" id="ARBA00022475"/>
    </source>
</evidence>
<dbReference type="Pfam" id="PF03626">
    <property type="entry name" value="COX4_pro"/>
    <property type="match status" value="1"/>
</dbReference>
<dbReference type="OrthoDB" id="9181004at2"/>
<gene>
    <name evidence="7" type="primary">nirP</name>
    <name evidence="7" type="ORF">BN1079_01804</name>
</gene>
<keyword evidence="2" id="KW-1003">Cell membrane</keyword>
<evidence type="ECO:0000256" key="1">
    <source>
        <dbReference type="ARBA" id="ARBA00004651"/>
    </source>
</evidence>
<name>A0A078LW19_9PSED</name>
<evidence type="ECO:0000256" key="6">
    <source>
        <dbReference type="SAM" id="Phobius"/>
    </source>
</evidence>
<dbReference type="RefSeq" id="WP_037023740.1">
    <property type="nucleotide sequence ID" value="NZ_CCSF01000001.1"/>
</dbReference>
<proteinExistence type="predicted"/>
<evidence type="ECO:0000256" key="4">
    <source>
        <dbReference type="ARBA" id="ARBA00022989"/>
    </source>
</evidence>
<sequence length="83" mass="8735">MSASKVLIGCWFGLAVLSVATVILGSSGSTLLLAACVLVVALVKAWLISDGFMELRHAPLQWRLLLATWPVVMAGGILVAMLL</sequence>
<reference evidence="7 8" key="1">
    <citation type="submission" date="2014-07" db="EMBL/GenBank/DDBJ databases">
        <authorList>
            <person name="Urmite Genomes Urmite Genomes"/>
        </authorList>
    </citation>
    <scope>NUCLEOTIDE SEQUENCE [LARGE SCALE GENOMIC DNA]</scope>
    <source>
        <strain evidence="7 8">20_BN</strain>
    </source>
</reference>
<feature type="transmembrane region" description="Helical" evidence="6">
    <location>
        <begin position="60"/>
        <end position="82"/>
    </location>
</feature>
<keyword evidence="3 6" id="KW-0812">Transmembrane</keyword>
<dbReference type="InterPro" id="IPR005171">
    <property type="entry name" value="Cyt_c_oxidase_su4_prok"/>
</dbReference>
<dbReference type="AlphaFoldDB" id="A0A078LW19"/>
<dbReference type="Proteomes" id="UP000053902">
    <property type="component" value="Unassembled WGS sequence"/>
</dbReference>
<accession>A0A078LW19</accession>
<dbReference type="EMBL" id="CCSF01000001">
    <property type="protein sequence ID" value="CDZ94482.1"/>
    <property type="molecule type" value="Genomic_DNA"/>
</dbReference>
<dbReference type="GO" id="GO:0005886">
    <property type="term" value="C:plasma membrane"/>
    <property type="evidence" value="ECO:0007669"/>
    <property type="project" value="UniProtKB-SubCell"/>
</dbReference>
<feature type="transmembrane region" description="Helical" evidence="6">
    <location>
        <begin position="31"/>
        <end position="48"/>
    </location>
</feature>
<keyword evidence="5 6" id="KW-0472">Membrane</keyword>
<organism evidence="7 8">
    <name type="scientific">Pseudomonas saudiphocaensis</name>
    <dbReference type="NCBI Taxonomy" id="1499686"/>
    <lineage>
        <taxon>Bacteria</taxon>
        <taxon>Pseudomonadati</taxon>
        <taxon>Pseudomonadota</taxon>
        <taxon>Gammaproteobacteria</taxon>
        <taxon>Pseudomonadales</taxon>
        <taxon>Pseudomonadaceae</taxon>
        <taxon>Pseudomonas</taxon>
    </lineage>
</organism>
<comment type="subcellular location">
    <subcellularLocation>
        <location evidence="1">Cell membrane</location>
        <topology evidence="1">Multi-pass membrane protein</topology>
    </subcellularLocation>
</comment>
<evidence type="ECO:0000313" key="7">
    <source>
        <dbReference type="EMBL" id="CDZ94482.1"/>
    </source>
</evidence>
<dbReference type="STRING" id="1499686.BN1079_01804"/>
<dbReference type="HOGENOM" id="CLU_175439_2_2_6"/>
<evidence type="ECO:0000256" key="5">
    <source>
        <dbReference type="ARBA" id="ARBA00023136"/>
    </source>
</evidence>
<evidence type="ECO:0000256" key="3">
    <source>
        <dbReference type="ARBA" id="ARBA00022692"/>
    </source>
</evidence>
<keyword evidence="8" id="KW-1185">Reference proteome</keyword>
<keyword evidence="4 6" id="KW-1133">Transmembrane helix</keyword>
<protein>
    <submittedName>
        <fullName evidence="7">Membrane protein NirP</fullName>
    </submittedName>
</protein>